<dbReference type="NCBIfam" id="TIGR03490">
    <property type="entry name" value="Mycoplas_LppA"/>
    <property type="match status" value="1"/>
</dbReference>
<dbReference type="RefSeq" id="WP_013729171.1">
    <property type="nucleotide sequence ID" value="NC_015431.1"/>
</dbReference>
<evidence type="ECO:0008006" key="5">
    <source>
        <dbReference type="Google" id="ProtNLM"/>
    </source>
</evidence>
<dbReference type="OrthoDB" id="394969at2"/>
<feature type="compositionally biased region" description="Low complexity" evidence="1">
    <location>
        <begin position="61"/>
        <end position="77"/>
    </location>
</feature>
<dbReference type="PROSITE" id="PS51257">
    <property type="entry name" value="PROKAR_LIPOPROTEIN"/>
    <property type="match status" value="1"/>
</dbReference>
<dbReference type="Proteomes" id="UP000010103">
    <property type="component" value="Chromosome"/>
</dbReference>
<evidence type="ECO:0000313" key="3">
    <source>
        <dbReference type="EMBL" id="CBW53741.1"/>
    </source>
</evidence>
<feature type="chain" id="PRO_5003317569" description="LppA family lipoprotein" evidence="2">
    <location>
        <begin position="33"/>
        <end position="548"/>
    </location>
</feature>
<accession>F4MNQ9</accession>
<feature type="signal peptide" evidence="2">
    <location>
        <begin position="1"/>
        <end position="32"/>
    </location>
</feature>
<dbReference type="HOGENOM" id="CLU_030565_0_0_14"/>
<organism evidence="3 4">
    <name type="scientific">Mycoplasma mycoides subsp. capri LC str. 95010</name>
    <dbReference type="NCBI Taxonomy" id="862259"/>
    <lineage>
        <taxon>Bacteria</taxon>
        <taxon>Bacillati</taxon>
        <taxon>Mycoplasmatota</taxon>
        <taxon>Mollicutes</taxon>
        <taxon>Mycoplasmataceae</taxon>
        <taxon>Mycoplasma</taxon>
    </lineage>
</organism>
<dbReference type="InterPro" id="IPR019992">
    <property type="entry name" value="Mycoides_lipoprot_LppA/p72"/>
</dbReference>
<proteinExistence type="predicted"/>
<gene>
    <name evidence="3" type="ORF">MLC_0130</name>
</gene>
<sequence length="548" mass="62601">MKKATKLLLSILPISSISVLSLVSCSTRNSNAKQPDKKPEKPNEKDPIIPKKPDNKKPNNNDDNSNSNSNPNNKPDSTTPSENKDPFKPDKTPKTPDTNPEQPEEDPKKPDEQPHGDDPNNNHPHNNQPADQPEVNKVYFSDLDKIKTKLSYKSIKLYADKDPRSAWFVLKNDLNSFSNLLYREYENIKNKYTLSFENDIPVFDFAKGLIDKVKVKFTKNNEYKVISFTLTGFKTSEKVINNKERYIKEKTEINDKFKGLYPSLVAFMLMYAEDSQSYKSLEQKGKTIGFDELNYPNKDLFGSDYQGINQVTKKLLLDYDYELSKLYKDKITEIKYDDINGTLGLKIEISNIENTPKTEKESVLIKEFNIKGFRKINFKNEDKNVLSFILLQNSLKEMAQKGSLKKTIESLKPHNQYGVKIPLEQTTGTGLKDEIFKYLLINIFDNSYHIYNSTQSLSLLNNSKNDNKSILGLAGNMSIYPFHTRITKESIDKIFITINKEEDNKIKVILDFEMKIPIYSVGYSDLKSPGTGASTPLVLKINSSALID</sequence>
<evidence type="ECO:0000256" key="2">
    <source>
        <dbReference type="SAM" id="SignalP"/>
    </source>
</evidence>
<reference evidence="4" key="2">
    <citation type="journal article" date="2011" name="BMC Genomics">
        <title>Mycoplasma mycoides, from mycoides Small Colony to capri. A microevolutionary perspective.</title>
        <authorList>
            <person name="Thiaucourt F."/>
            <person name="Manso-Silvan L."/>
            <person name="Salah W."/>
            <person name="Barbe V."/>
            <person name="Berger A."/>
            <person name="Jacob D."/>
            <person name="Breton M."/>
            <person name="Dupuy V."/>
            <person name="Lomenech A.M."/>
            <person name="Blanchard A."/>
            <person name="Sirand-Pugnet P."/>
        </authorList>
    </citation>
    <scope>NUCLEOTIDE SEQUENCE [LARGE SCALE GENOMIC DNA]</scope>
    <source>
        <strain evidence="4">95010</strain>
    </source>
</reference>
<feature type="compositionally biased region" description="Basic and acidic residues" evidence="1">
    <location>
        <begin position="82"/>
        <end position="94"/>
    </location>
</feature>
<evidence type="ECO:0000256" key="1">
    <source>
        <dbReference type="SAM" id="MobiDB-lite"/>
    </source>
</evidence>
<evidence type="ECO:0000313" key="4">
    <source>
        <dbReference type="Proteomes" id="UP000010103"/>
    </source>
</evidence>
<name>F4MNQ9_MYCML</name>
<feature type="compositionally biased region" description="Basic and acidic residues" evidence="1">
    <location>
        <begin position="105"/>
        <end position="120"/>
    </location>
</feature>
<protein>
    <recommendedName>
        <fullName evidence="5">LppA family lipoprotein</fullName>
    </recommendedName>
</protein>
<dbReference type="AlphaFoldDB" id="F4MNQ9"/>
<feature type="compositionally biased region" description="Low complexity" evidence="1">
    <location>
        <begin position="121"/>
        <end position="133"/>
    </location>
</feature>
<feature type="region of interest" description="Disordered" evidence="1">
    <location>
        <begin position="26"/>
        <end position="134"/>
    </location>
</feature>
<dbReference type="EMBL" id="FQ377874">
    <property type="protein sequence ID" value="CBW53741.1"/>
    <property type="molecule type" value="Genomic_DNA"/>
</dbReference>
<reference evidence="4" key="1">
    <citation type="journal article" date="2011" name="BMC Genomics">
        <title>Mycoplasma mycoides, from "mycoides Small Colony" to "capri". A microevolutionary perspective.</title>
        <authorList>
            <person name="Thiaucourt F."/>
            <person name="Manso-Silvan L."/>
            <person name="Salah W."/>
            <person name="Barbe V."/>
            <person name="Berger A."/>
            <person name="Jacob D."/>
            <person name="Breton M."/>
            <person name="Dupuy V."/>
            <person name="Lomenech A.M."/>
            <person name="Blanchard A."/>
            <person name="Sirand-Pugnet P."/>
        </authorList>
    </citation>
    <scope>NUCLEOTIDE SEQUENCE [LARGE SCALE GENOMIC DNA]</scope>
    <source>
        <strain evidence="4">95010</strain>
    </source>
</reference>
<keyword evidence="2" id="KW-0732">Signal</keyword>
<feature type="compositionally biased region" description="Basic and acidic residues" evidence="1">
    <location>
        <begin position="34"/>
        <end position="60"/>
    </location>
</feature>
<dbReference type="NCBIfam" id="NF045959">
    <property type="entry name" value="LppA_rel_LP"/>
    <property type="match status" value="1"/>
</dbReference>
<dbReference type="KEGG" id="mml:MLC_0130"/>